<sequence length="236" mass="23143">MDITSAVVTGAASGIGRAIATRLRSSGTRVVLADIDAAALAGVAAELGADAVQTDVSDAGAMAALAAAAPGVQLVCLNAGIVGRDLGAPWEVGAEDWAGVFAVNVGGVANGLRAFVPPMLATGRPGHILITASLAGLVTFPTGGAYAASKHAVVALAEQAALALADTPIGVTVLCPALVRTGMSAEGEDPEIVADEALAAVRAGTFAVLPDIWSDAITRRAGRLVSGAQPEPPAPA</sequence>
<dbReference type="PRINTS" id="PR00081">
    <property type="entry name" value="GDHRDH"/>
</dbReference>
<dbReference type="Proteomes" id="UP001597368">
    <property type="component" value="Unassembled WGS sequence"/>
</dbReference>
<name>A0ABW4STX3_9ACTN</name>
<dbReference type="Gene3D" id="3.40.50.720">
    <property type="entry name" value="NAD(P)-binding Rossmann-like Domain"/>
    <property type="match status" value="1"/>
</dbReference>
<gene>
    <name evidence="3" type="ORF">ACFSKW_11485</name>
</gene>
<comment type="similarity">
    <text evidence="1">Belongs to the short-chain dehydrogenases/reductases (SDR) family.</text>
</comment>
<proteinExistence type="inferred from homology"/>
<evidence type="ECO:0000256" key="1">
    <source>
        <dbReference type="ARBA" id="ARBA00006484"/>
    </source>
</evidence>
<dbReference type="InterPro" id="IPR036291">
    <property type="entry name" value="NAD(P)-bd_dom_sf"/>
</dbReference>
<comment type="caution">
    <text evidence="3">The sequence shown here is derived from an EMBL/GenBank/DDBJ whole genome shotgun (WGS) entry which is preliminary data.</text>
</comment>
<organism evidence="3 4">
    <name type="scientific">Nonomuraea mangrovi</name>
    <dbReference type="NCBI Taxonomy" id="2316207"/>
    <lineage>
        <taxon>Bacteria</taxon>
        <taxon>Bacillati</taxon>
        <taxon>Actinomycetota</taxon>
        <taxon>Actinomycetes</taxon>
        <taxon>Streptosporangiales</taxon>
        <taxon>Streptosporangiaceae</taxon>
        <taxon>Nonomuraea</taxon>
    </lineage>
</organism>
<evidence type="ECO:0000313" key="4">
    <source>
        <dbReference type="Proteomes" id="UP001597368"/>
    </source>
</evidence>
<dbReference type="CDD" id="cd05233">
    <property type="entry name" value="SDR_c"/>
    <property type="match status" value="1"/>
</dbReference>
<evidence type="ECO:0000256" key="2">
    <source>
        <dbReference type="ARBA" id="ARBA00023002"/>
    </source>
</evidence>
<accession>A0ABW4STX3</accession>
<dbReference type="PANTHER" id="PTHR43669">
    <property type="entry name" value="5-KETO-D-GLUCONATE 5-REDUCTASE"/>
    <property type="match status" value="1"/>
</dbReference>
<reference evidence="4" key="1">
    <citation type="journal article" date="2019" name="Int. J. Syst. Evol. Microbiol.">
        <title>The Global Catalogue of Microorganisms (GCM) 10K type strain sequencing project: providing services to taxonomists for standard genome sequencing and annotation.</title>
        <authorList>
            <consortium name="The Broad Institute Genomics Platform"/>
            <consortium name="The Broad Institute Genome Sequencing Center for Infectious Disease"/>
            <person name="Wu L."/>
            <person name="Ma J."/>
        </authorList>
    </citation>
    <scope>NUCLEOTIDE SEQUENCE [LARGE SCALE GENOMIC DNA]</scope>
    <source>
        <strain evidence="4">ICMP 6774ER</strain>
    </source>
</reference>
<dbReference type="SUPFAM" id="SSF51735">
    <property type="entry name" value="NAD(P)-binding Rossmann-fold domains"/>
    <property type="match status" value="1"/>
</dbReference>
<protein>
    <submittedName>
        <fullName evidence="3">SDR family NAD(P)-dependent oxidoreductase</fullName>
    </submittedName>
</protein>
<dbReference type="EMBL" id="JBHUFV010000016">
    <property type="protein sequence ID" value="MFD1932096.1"/>
    <property type="molecule type" value="Genomic_DNA"/>
</dbReference>
<dbReference type="InterPro" id="IPR020904">
    <property type="entry name" value="Sc_DH/Rdtase_CS"/>
</dbReference>
<dbReference type="PANTHER" id="PTHR43669:SF3">
    <property type="entry name" value="ALCOHOL DEHYDROGENASE, PUTATIVE (AFU_ORTHOLOGUE AFUA_3G03445)-RELATED"/>
    <property type="match status" value="1"/>
</dbReference>
<keyword evidence="4" id="KW-1185">Reference proteome</keyword>
<dbReference type="PROSITE" id="PS00061">
    <property type="entry name" value="ADH_SHORT"/>
    <property type="match status" value="1"/>
</dbReference>
<keyword evidence="2" id="KW-0560">Oxidoreductase</keyword>
<dbReference type="Pfam" id="PF00106">
    <property type="entry name" value="adh_short"/>
    <property type="match status" value="1"/>
</dbReference>
<dbReference type="RefSeq" id="WP_379572049.1">
    <property type="nucleotide sequence ID" value="NZ_JBHUFV010000016.1"/>
</dbReference>
<dbReference type="InterPro" id="IPR002347">
    <property type="entry name" value="SDR_fam"/>
</dbReference>
<evidence type="ECO:0000313" key="3">
    <source>
        <dbReference type="EMBL" id="MFD1932096.1"/>
    </source>
</evidence>